<dbReference type="GO" id="GO:0006352">
    <property type="term" value="P:DNA-templated transcription initiation"/>
    <property type="evidence" value="ECO:0007669"/>
    <property type="project" value="InterPro"/>
</dbReference>
<feature type="domain" description="RNA polymerase sigma factor 70 region 4 type 2" evidence="6">
    <location>
        <begin position="120"/>
        <end position="169"/>
    </location>
</feature>
<evidence type="ECO:0000256" key="3">
    <source>
        <dbReference type="ARBA" id="ARBA00023082"/>
    </source>
</evidence>
<dbReference type="EMBL" id="JACIDK010000002">
    <property type="protein sequence ID" value="MBB3891452.1"/>
    <property type="molecule type" value="Genomic_DNA"/>
</dbReference>
<dbReference type="AlphaFoldDB" id="A0A840A1Y4"/>
<keyword evidence="4" id="KW-0804">Transcription</keyword>
<name>A0A840A1Y4_9CAUL</name>
<sequence>MAHQPTSGEVLTPNGVDTDQRNVESLSVLYRRYSGWLKAMLRRRYGIDGEDVVQETYIRVAPFHAAQEVRHPQALLLRVATNLARNQIRAEATRRRLAETLERETVDGVDAPSQLESLVFKQAVLSLPVIFRDVMILSRFTGMTNAEIAERLGLSIKTVEWRLAKALVLCAQQLAD</sequence>
<dbReference type="InterPro" id="IPR013249">
    <property type="entry name" value="RNA_pol_sigma70_r4_t2"/>
</dbReference>
<dbReference type="SUPFAM" id="SSF88659">
    <property type="entry name" value="Sigma3 and sigma4 domains of RNA polymerase sigma factors"/>
    <property type="match status" value="1"/>
</dbReference>
<dbReference type="GO" id="GO:0003677">
    <property type="term" value="F:DNA binding"/>
    <property type="evidence" value="ECO:0007669"/>
    <property type="project" value="InterPro"/>
</dbReference>
<dbReference type="InterPro" id="IPR036388">
    <property type="entry name" value="WH-like_DNA-bd_sf"/>
</dbReference>
<dbReference type="InterPro" id="IPR039425">
    <property type="entry name" value="RNA_pol_sigma-70-like"/>
</dbReference>
<evidence type="ECO:0000313" key="8">
    <source>
        <dbReference type="Proteomes" id="UP000530564"/>
    </source>
</evidence>
<comment type="similarity">
    <text evidence="1">Belongs to the sigma-70 factor family. ECF subfamily.</text>
</comment>
<evidence type="ECO:0000256" key="1">
    <source>
        <dbReference type="ARBA" id="ARBA00010641"/>
    </source>
</evidence>
<dbReference type="InterPro" id="IPR014284">
    <property type="entry name" value="RNA_pol_sigma-70_dom"/>
</dbReference>
<dbReference type="Pfam" id="PF08281">
    <property type="entry name" value="Sigma70_r4_2"/>
    <property type="match status" value="1"/>
</dbReference>
<keyword evidence="2" id="KW-0805">Transcription regulation</keyword>
<dbReference type="InterPro" id="IPR013325">
    <property type="entry name" value="RNA_pol_sigma_r2"/>
</dbReference>
<dbReference type="GO" id="GO:0016987">
    <property type="term" value="F:sigma factor activity"/>
    <property type="evidence" value="ECO:0007669"/>
    <property type="project" value="UniProtKB-KW"/>
</dbReference>
<keyword evidence="3" id="KW-0731">Sigma factor</keyword>
<dbReference type="NCBIfam" id="TIGR02937">
    <property type="entry name" value="sigma70-ECF"/>
    <property type="match status" value="1"/>
</dbReference>
<accession>A0A840A1Y4</accession>
<comment type="caution">
    <text evidence="7">The sequence shown here is derived from an EMBL/GenBank/DDBJ whole genome shotgun (WGS) entry which is preliminary data.</text>
</comment>
<evidence type="ECO:0000259" key="6">
    <source>
        <dbReference type="Pfam" id="PF08281"/>
    </source>
</evidence>
<organism evidence="7 8">
    <name type="scientific">Phenylobacterium haematophilum</name>
    <dbReference type="NCBI Taxonomy" id="98513"/>
    <lineage>
        <taxon>Bacteria</taxon>
        <taxon>Pseudomonadati</taxon>
        <taxon>Pseudomonadota</taxon>
        <taxon>Alphaproteobacteria</taxon>
        <taxon>Caulobacterales</taxon>
        <taxon>Caulobacteraceae</taxon>
        <taxon>Phenylobacterium</taxon>
    </lineage>
</organism>
<dbReference type="PANTHER" id="PTHR43133">
    <property type="entry name" value="RNA POLYMERASE ECF-TYPE SIGMA FACTO"/>
    <property type="match status" value="1"/>
</dbReference>
<evidence type="ECO:0000259" key="5">
    <source>
        <dbReference type="Pfam" id="PF04542"/>
    </source>
</evidence>
<dbReference type="RefSeq" id="WP_183772300.1">
    <property type="nucleotide sequence ID" value="NZ_JACIDK010000002.1"/>
</dbReference>
<dbReference type="Gene3D" id="1.10.1740.10">
    <property type="match status" value="1"/>
</dbReference>
<dbReference type="SUPFAM" id="SSF88946">
    <property type="entry name" value="Sigma2 domain of RNA polymerase sigma factors"/>
    <property type="match status" value="1"/>
</dbReference>
<dbReference type="PANTHER" id="PTHR43133:SF63">
    <property type="entry name" value="RNA POLYMERASE SIGMA FACTOR FECI-RELATED"/>
    <property type="match status" value="1"/>
</dbReference>
<reference evidence="7 8" key="1">
    <citation type="submission" date="2020-08" db="EMBL/GenBank/DDBJ databases">
        <title>Genomic Encyclopedia of Type Strains, Phase IV (KMG-IV): sequencing the most valuable type-strain genomes for metagenomic binning, comparative biology and taxonomic classification.</title>
        <authorList>
            <person name="Goeker M."/>
        </authorList>
    </citation>
    <scope>NUCLEOTIDE SEQUENCE [LARGE SCALE GENOMIC DNA]</scope>
    <source>
        <strain evidence="7 8">DSM 21793</strain>
    </source>
</reference>
<evidence type="ECO:0000256" key="2">
    <source>
        <dbReference type="ARBA" id="ARBA00023015"/>
    </source>
</evidence>
<gene>
    <name evidence="7" type="ORF">GGQ61_002169</name>
</gene>
<dbReference type="Proteomes" id="UP000530564">
    <property type="component" value="Unassembled WGS sequence"/>
</dbReference>
<dbReference type="Gene3D" id="1.10.10.10">
    <property type="entry name" value="Winged helix-like DNA-binding domain superfamily/Winged helix DNA-binding domain"/>
    <property type="match status" value="1"/>
</dbReference>
<dbReference type="Pfam" id="PF04542">
    <property type="entry name" value="Sigma70_r2"/>
    <property type="match status" value="1"/>
</dbReference>
<dbReference type="InterPro" id="IPR007627">
    <property type="entry name" value="RNA_pol_sigma70_r2"/>
</dbReference>
<keyword evidence="8" id="KW-1185">Reference proteome</keyword>
<feature type="domain" description="RNA polymerase sigma-70 region 2" evidence="5">
    <location>
        <begin position="29"/>
        <end position="92"/>
    </location>
</feature>
<evidence type="ECO:0000313" key="7">
    <source>
        <dbReference type="EMBL" id="MBB3891452.1"/>
    </source>
</evidence>
<protein>
    <submittedName>
        <fullName evidence="7">RNA polymerase sigma-70 factor (ECF subfamily)</fullName>
    </submittedName>
</protein>
<proteinExistence type="inferred from homology"/>
<evidence type="ECO:0000256" key="4">
    <source>
        <dbReference type="ARBA" id="ARBA00023163"/>
    </source>
</evidence>
<dbReference type="InterPro" id="IPR013324">
    <property type="entry name" value="RNA_pol_sigma_r3/r4-like"/>
</dbReference>